<feature type="non-terminal residue" evidence="3">
    <location>
        <position position="1"/>
    </location>
</feature>
<organism evidence="3 4">
    <name type="scientific">Scytalidium lignicola</name>
    <name type="common">Hyphomycete</name>
    <dbReference type="NCBI Taxonomy" id="5539"/>
    <lineage>
        <taxon>Eukaryota</taxon>
        <taxon>Fungi</taxon>
        <taxon>Dikarya</taxon>
        <taxon>Ascomycota</taxon>
        <taxon>Pezizomycotina</taxon>
        <taxon>Leotiomycetes</taxon>
        <taxon>Leotiomycetes incertae sedis</taxon>
        <taxon>Scytalidium</taxon>
    </lineage>
</organism>
<keyword evidence="4" id="KW-1185">Reference proteome</keyword>
<evidence type="ECO:0000256" key="1">
    <source>
        <dbReference type="SAM" id="Phobius"/>
    </source>
</evidence>
<feature type="non-terminal residue" evidence="3">
    <location>
        <position position="298"/>
    </location>
</feature>
<dbReference type="PANTHER" id="PTHR42109">
    <property type="entry name" value="UNPLACED GENOMIC SCAFFOLD UM_SCAF_CONTIG_1.265, WHOLE GENOME SHOTGUN SEQUENCE"/>
    <property type="match status" value="1"/>
</dbReference>
<comment type="caution">
    <text evidence="3">The sequence shown here is derived from an EMBL/GenBank/DDBJ whole genome shotgun (WGS) entry which is preliminary data.</text>
</comment>
<feature type="transmembrane region" description="Helical" evidence="1">
    <location>
        <begin position="70"/>
        <end position="90"/>
    </location>
</feature>
<keyword evidence="1" id="KW-0812">Transmembrane</keyword>
<dbReference type="Proteomes" id="UP000258309">
    <property type="component" value="Unassembled WGS sequence"/>
</dbReference>
<proteinExistence type="predicted"/>
<feature type="transmembrane region" description="Helical" evidence="1">
    <location>
        <begin position="189"/>
        <end position="214"/>
    </location>
</feature>
<dbReference type="OrthoDB" id="2560628at2759"/>
<name>A0A3E2H4M4_SCYLI</name>
<gene>
    <name evidence="3" type="ORF">B7463_g7992</name>
</gene>
<reference evidence="3 4" key="1">
    <citation type="submission" date="2018-05" db="EMBL/GenBank/DDBJ databases">
        <title>Draft genome sequence of Scytalidium lignicola DSM 105466, a ubiquitous saprotrophic fungus.</title>
        <authorList>
            <person name="Buettner E."/>
            <person name="Gebauer A.M."/>
            <person name="Hofrichter M."/>
            <person name="Liers C."/>
            <person name="Kellner H."/>
        </authorList>
    </citation>
    <scope>NUCLEOTIDE SEQUENCE [LARGE SCALE GENOMIC DNA]</scope>
    <source>
        <strain evidence="3 4">DSM 105466</strain>
    </source>
</reference>
<feature type="transmembrane region" description="Helical" evidence="1">
    <location>
        <begin position="226"/>
        <end position="251"/>
    </location>
</feature>
<dbReference type="EMBL" id="NCSJ02000167">
    <property type="protein sequence ID" value="RFU28336.1"/>
    <property type="molecule type" value="Genomic_DNA"/>
</dbReference>
<dbReference type="STRING" id="5539.A0A3E2H4M4"/>
<dbReference type="OMA" id="WTYRWHL"/>
<keyword evidence="1" id="KW-1133">Transmembrane helix</keyword>
<keyword evidence="1" id="KW-0472">Membrane</keyword>
<feature type="transmembrane region" description="Helical" evidence="1">
    <location>
        <begin position="110"/>
        <end position="131"/>
    </location>
</feature>
<sequence>MLHSRGKISIFEIVVYAPCIPVVLWYTIRDGLRQSAGWLYVMIFAQVRIAGAITQILSESNSTNTSLYTAQSILQSIGLNPLIFIVICHLSRINRSISISRSSRRPISRLITHGIGALVIGASALSIAGGVNSAKSLSAPSTSGETRTFHASGTTKAGIVLFVLAYIQINLCIWVTARHFRATEAGERRVGQAIILSIPFIAIRLVYSLLAVFSTNPKFNLLTGSAIIWLVMAVLEEIIVVIIFLVAGYVAGIEMRKVQEGISSTVQNTPEEQILMTGSHPHGGYDKMNVQQKEAYRN</sequence>
<protein>
    <recommendedName>
        <fullName evidence="2">DUF7702 domain-containing protein</fullName>
    </recommendedName>
</protein>
<feature type="transmembrane region" description="Helical" evidence="1">
    <location>
        <begin position="38"/>
        <end position="58"/>
    </location>
</feature>
<dbReference type="InterPro" id="IPR056119">
    <property type="entry name" value="DUF7702"/>
</dbReference>
<feature type="transmembrane region" description="Helical" evidence="1">
    <location>
        <begin position="6"/>
        <end position="26"/>
    </location>
</feature>
<evidence type="ECO:0000313" key="3">
    <source>
        <dbReference type="EMBL" id="RFU28336.1"/>
    </source>
</evidence>
<dbReference type="Pfam" id="PF24800">
    <property type="entry name" value="DUF7702"/>
    <property type="match status" value="1"/>
</dbReference>
<evidence type="ECO:0000313" key="4">
    <source>
        <dbReference type="Proteomes" id="UP000258309"/>
    </source>
</evidence>
<evidence type="ECO:0000259" key="2">
    <source>
        <dbReference type="Pfam" id="PF24800"/>
    </source>
</evidence>
<feature type="domain" description="DUF7702" evidence="2">
    <location>
        <begin position="3"/>
        <end position="250"/>
    </location>
</feature>
<accession>A0A3E2H4M4</accession>
<dbReference type="PANTHER" id="PTHR42109:SF2">
    <property type="entry name" value="INTEGRAL MEMBRANE PROTEIN"/>
    <property type="match status" value="1"/>
</dbReference>
<dbReference type="AlphaFoldDB" id="A0A3E2H4M4"/>
<feature type="transmembrane region" description="Helical" evidence="1">
    <location>
        <begin position="157"/>
        <end position="177"/>
    </location>
</feature>